<feature type="compositionally biased region" description="Polar residues" evidence="1">
    <location>
        <begin position="42"/>
        <end position="57"/>
    </location>
</feature>
<organism evidence="2 3">
    <name type="scientific">Aspergillus bombycis</name>
    <dbReference type="NCBI Taxonomy" id="109264"/>
    <lineage>
        <taxon>Eukaryota</taxon>
        <taxon>Fungi</taxon>
        <taxon>Dikarya</taxon>
        <taxon>Ascomycota</taxon>
        <taxon>Pezizomycotina</taxon>
        <taxon>Eurotiomycetes</taxon>
        <taxon>Eurotiomycetidae</taxon>
        <taxon>Eurotiales</taxon>
        <taxon>Aspergillaceae</taxon>
        <taxon>Aspergillus</taxon>
    </lineage>
</organism>
<feature type="region of interest" description="Disordered" evidence="1">
    <location>
        <begin position="38"/>
        <end position="57"/>
    </location>
</feature>
<dbReference type="Proteomes" id="UP000179179">
    <property type="component" value="Unassembled WGS sequence"/>
</dbReference>
<protein>
    <submittedName>
        <fullName evidence="2">Uncharacterized protein</fullName>
    </submittedName>
</protein>
<reference evidence="2 3" key="1">
    <citation type="journal article" date="2016" name="Genome Biol. Evol.">
        <title>Draft genome sequence of an aflatoxigenic Aspergillus species, A. bombycis.</title>
        <authorList>
            <person name="Moore G.G."/>
            <person name="Mack B.M."/>
            <person name="Beltz S.B."/>
            <person name="Gilbert M.K."/>
        </authorList>
    </citation>
    <scope>NUCLEOTIDE SEQUENCE [LARGE SCALE GENOMIC DNA]</scope>
    <source>
        <strain evidence="3">NRRL 26010</strain>
    </source>
</reference>
<comment type="caution">
    <text evidence="2">The sequence shown here is derived from an EMBL/GenBank/DDBJ whole genome shotgun (WGS) entry which is preliminary data.</text>
</comment>
<dbReference type="RefSeq" id="XP_022393633.1">
    <property type="nucleotide sequence ID" value="XM_022528637.1"/>
</dbReference>
<dbReference type="AlphaFoldDB" id="A0A1F8ADT6"/>
<feature type="non-terminal residue" evidence="2">
    <location>
        <position position="1"/>
    </location>
</feature>
<gene>
    <name evidence="2" type="ORF">ABOM_001507</name>
</gene>
<evidence type="ECO:0000313" key="3">
    <source>
        <dbReference type="Proteomes" id="UP000179179"/>
    </source>
</evidence>
<dbReference type="EMBL" id="LYCR01000006">
    <property type="protein sequence ID" value="OGM49916.1"/>
    <property type="molecule type" value="Genomic_DNA"/>
</dbReference>
<name>A0A1F8ADT6_9EURO</name>
<evidence type="ECO:0000313" key="2">
    <source>
        <dbReference type="EMBL" id="OGM49916.1"/>
    </source>
</evidence>
<dbReference type="GeneID" id="34444897"/>
<keyword evidence="3" id="KW-1185">Reference proteome</keyword>
<proteinExistence type="predicted"/>
<sequence length="57" mass="6259">GWMDCLNATVVKSLWTEEVELRHDGAVRHRHGDAAVGGTLLNKMSDNPTNLTHTSES</sequence>
<evidence type="ECO:0000256" key="1">
    <source>
        <dbReference type="SAM" id="MobiDB-lite"/>
    </source>
</evidence>
<accession>A0A1F8ADT6</accession>